<proteinExistence type="predicted"/>
<dbReference type="KEGG" id="gsn:YC6258_05775"/>
<accession>A0A0C5VWY0</accession>
<reference evidence="1 2" key="1">
    <citation type="submission" date="2014-01" db="EMBL/GenBank/DDBJ databases">
        <title>Full genme sequencing of cellulolytic bacterium Gynuella sunshinyii YC6258T gen. nov., sp. nov.</title>
        <authorList>
            <person name="Khan H."/>
            <person name="Chung E.J."/>
            <person name="Chung Y.R."/>
        </authorList>
    </citation>
    <scope>NUCLEOTIDE SEQUENCE [LARGE SCALE GENOMIC DNA]</scope>
    <source>
        <strain evidence="1 2">YC6258</strain>
    </source>
</reference>
<name>A0A0C5VWY0_9GAMM</name>
<organism evidence="1 2">
    <name type="scientific">Gynuella sunshinyii YC6258</name>
    <dbReference type="NCBI Taxonomy" id="1445510"/>
    <lineage>
        <taxon>Bacteria</taxon>
        <taxon>Pseudomonadati</taxon>
        <taxon>Pseudomonadota</taxon>
        <taxon>Gammaproteobacteria</taxon>
        <taxon>Oceanospirillales</taxon>
        <taxon>Saccharospirillaceae</taxon>
        <taxon>Gynuella</taxon>
    </lineage>
</organism>
<keyword evidence="2" id="KW-1185">Reference proteome</keyword>
<dbReference type="OrthoDB" id="9809725at2"/>
<evidence type="ECO:0008006" key="3">
    <source>
        <dbReference type="Google" id="ProtNLM"/>
    </source>
</evidence>
<dbReference type="STRING" id="1445510.YC6258_05775"/>
<protein>
    <recommendedName>
        <fullName evidence="3">BioF2-like acetyltransferase domain-containing protein</fullName>
    </recommendedName>
</protein>
<evidence type="ECO:0000313" key="1">
    <source>
        <dbReference type="EMBL" id="AJQ97803.1"/>
    </source>
</evidence>
<gene>
    <name evidence="1" type="ORF">YC6258_05775</name>
</gene>
<dbReference type="HOGENOM" id="CLU_050503_0_0_6"/>
<dbReference type="RefSeq" id="WP_052830595.1">
    <property type="nucleotide sequence ID" value="NZ_CP007142.1"/>
</dbReference>
<dbReference type="AlphaFoldDB" id="A0A0C5VWY0"/>
<dbReference type="Proteomes" id="UP000032266">
    <property type="component" value="Chromosome"/>
</dbReference>
<dbReference type="PATRIC" id="fig|1445510.3.peg.5735"/>
<dbReference type="EMBL" id="CP007142">
    <property type="protein sequence ID" value="AJQ97803.1"/>
    <property type="molecule type" value="Genomic_DNA"/>
</dbReference>
<evidence type="ECO:0000313" key="2">
    <source>
        <dbReference type="Proteomes" id="UP000032266"/>
    </source>
</evidence>
<sequence>MISVIRPPQADATDPVDRYLSAFSEDSPPMIQNVEAGFSVWSGAHDLALPVTINDHEYDNSYVCSPYTALVPYCLQELSKLNNPLLRAMIRRLILLMAGSLKKHQINKVVHVNNWLLSTNLYIDGLENKTDQLIQPFISRYDDHALIFRSLNEFANAPLLSGFREAGCLIVPTRQVYLYDPSLKDYWNTHNYQIDQRLLTKTSYQYVSGSAINQDDHARIVELYNMLYIQKYSRHNPQFTTRFIEQISQHPYFQLEGFRNADGVLDAVGGRFSISHTTTLPIVGYDTTKPQKLGLYRMVLMSTMQHAHQQGLCFNASSGAAGFKRLRGAVPMIEYSAVYVRHLPRARQRIWHRLAFILNRLFVPVMQRYEL</sequence>